<evidence type="ECO:0000256" key="1">
    <source>
        <dbReference type="SAM" id="MobiDB-lite"/>
    </source>
</evidence>
<feature type="region of interest" description="Disordered" evidence="1">
    <location>
        <begin position="404"/>
        <end position="433"/>
    </location>
</feature>
<feature type="region of interest" description="Disordered" evidence="1">
    <location>
        <begin position="274"/>
        <end position="293"/>
    </location>
</feature>
<dbReference type="Proteomes" id="UP001600650">
    <property type="component" value="Unassembled WGS sequence"/>
</dbReference>
<dbReference type="EMBL" id="JBHVBU010000021">
    <property type="protein sequence ID" value="MFE7963411.1"/>
    <property type="molecule type" value="Genomic_DNA"/>
</dbReference>
<organism evidence="3 4">
    <name type="scientific">Streptomyces cellulosae</name>
    <dbReference type="NCBI Taxonomy" id="1968"/>
    <lineage>
        <taxon>Bacteria</taxon>
        <taxon>Bacillati</taxon>
        <taxon>Actinomycetota</taxon>
        <taxon>Actinomycetes</taxon>
        <taxon>Kitasatosporales</taxon>
        <taxon>Streptomycetaceae</taxon>
        <taxon>Streptomyces</taxon>
    </lineage>
</organism>
<dbReference type="InterPro" id="IPR000601">
    <property type="entry name" value="PKD_dom"/>
</dbReference>
<dbReference type="InterPro" id="IPR035986">
    <property type="entry name" value="PKD_dom_sf"/>
</dbReference>
<feature type="domain" description="PKD" evidence="2">
    <location>
        <begin position="367"/>
        <end position="415"/>
    </location>
</feature>
<dbReference type="CDD" id="cd00146">
    <property type="entry name" value="PKD"/>
    <property type="match status" value="1"/>
</dbReference>
<dbReference type="RefSeq" id="WP_381726213.1">
    <property type="nucleotide sequence ID" value="NZ_JBHVBU010000021.1"/>
</dbReference>
<keyword evidence="4" id="KW-1185">Reference proteome</keyword>
<evidence type="ECO:0000313" key="3">
    <source>
        <dbReference type="EMBL" id="MFE7963411.1"/>
    </source>
</evidence>
<dbReference type="Gene3D" id="2.60.40.10">
    <property type="entry name" value="Immunoglobulins"/>
    <property type="match status" value="1"/>
</dbReference>
<evidence type="ECO:0000259" key="2">
    <source>
        <dbReference type="PROSITE" id="PS50093"/>
    </source>
</evidence>
<feature type="region of interest" description="Disordered" evidence="1">
    <location>
        <begin position="1"/>
        <end position="26"/>
    </location>
</feature>
<evidence type="ECO:0000313" key="4">
    <source>
        <dbReference type="Proteomes" id="UP001600650"/>
    </source>
</evidence>
<name>A0ABW6JE99_STRCE</name>
<dbReference type="InterPro" id="IPR013783">
    <property type="entry name" value="Ig-like_fold"/>
</dbReference>
<protein>
    <submittedName>
        <fullName evidence="3">PKD domain-containing protein</fullName>
    </submittedName>
</protein>
<gene>
    <name evidence="3" type="ORF">ACFU0X_10210</name>
</gene>
<comment type="caution">
    <text evidence="3">The sequence shown here is derived from an EMBL/GenBank/DDBJ whole genome shotgun (WGS) entry which is preliminary data.</text>
</comment>
<dbReference type="SUPFAM" id="SSF49299">
    <property type="entry name" value="PKD domain"/>
    <property type="match status" value="1"/>
</dbReference>
<feature type="region of interest" description="Disordered" evidence="1">
    <location>
        <begin position="227"/>
        <end position="251"/>
    </location>
</feature>
<proteinExistence type="predicted"/>
<sequence>MAGPVTIDWGDGTPKEDGPEQGTVTHKYADGITGERTITVCSKDDPTACTTVKFTPGGETPDNPLKVTAVEDTTDAQRMTVKASVDNTGKGAVRVDWGDGSAAVQGPEKGDVTYKYPRAGQFTITVSDADDSARKGIAQVTVPFGPVVEQPKAAAEQDASDATGRTAHLTWEAFPEGSVMVNWGDGTALQRGLDAPAGEATHQYGPSVEGEQQIVVTSETDATKQATATFTPKAGETPEEPQVTAESDDADATGRTVAVAWTGFPAGTVSVSFGDESPEQKGQPAPEGTLTHKYGDDVVGEQTITVVSDADTTVKATATFTPLPVDTPEEPEEPAEVKVTIAEDPADTGRLSVLVTADNGGKPVAVDFGDESEPVDNAGDGTAQSKHTYGAAGTYTVTVTDKDDTAKTGSAEVTVPFTGDTPAPAPTGRRRYR</sequence>
<dbReference type="PROSITE" id="PS50093">
    <property type="entry name" value="PKD"/>
    <property type="match status" value="1"/>
</dbReference>
<reference evidence="3 4" key="1">
    <citation type="submission" date="2024-09" db="EMBL/GenBank/DDBJ databases">
        <title>The Natural Products Discovery Center: Release of the First 8490 Sequenced Strains for Exploring Actinobacteria Biosynthetic Diversity.</title>
        <authorList>
            <person name="Kalkreuter E."/>
            <person name="Kautsar S.A."/>
            <person name="Yang D."/>
            <person name="Bader C.D."/>
            <person name="Teijaro C.N."/>
            <person name="Fluegel L."/>
            <person name="Davis C.M."/>
            <person name="Simpson J.R."/>
            <person name="Lauterbach L."/>
            <person name="Steele A.D."/>
            <person name="Gui C."/>
            <person name="Meng S."/>
            <person name="Li G."/>
            <person name="Viehrig K."/>
            <person name="Ye F."/>
            <person name="Su P."/>
            <person name="Kiefer A.F."/>
            <person name="Nichols A."/>
            <person name="Cepeda A.J."/>
            <person name="Yan W."/>
            <person name="Fan B."/>
            <person name="Jiang Y."/>
            <person name="Adhikari A."/>
            <person name="Zheng C.-J."/>
            <person name="Schuster L."/>
            <person name="Cowan T.M."/>
            <person name="Smanski M.J."/>
            <person name="Chevrette M.G."/>
            <person name="De Carvalho L.P.S."/>
            <person name="Shen B."/>
        </authorList>
    </citation>
    <scope>NUCLEOTIDE SEQUENCE [LARGE SCALE GENOMIC DNA]</scope>
    <source>
        <strain evidence="3 4">NPDC057399</strain>
    </source>
</reference>
<accession>A0ABW6JE99</accession>